<sequence>MDMSVGAAKVSIGTVSPSLNDQRASNAASSPPHQTGSSGSSSHQATMETVTPAVSHQRSDGSPAKKVPDVSDLPYNISKSGTIRFHKLFKSTPIEEYPLESFSCAFKGDILLHGQLYVSHHWACFYSKIKARGRLIEIPFDKIISITREKLALIIPNAIGIQTADQKYVFGSFISRDSTYKKLVTLWKLNQDSTSGTPGLSIELGGSVIGQPTSEDSSESDTTEDDLKADQQLDRMKRVGAPGGQAHRRALVDVDHGSGGKHGAGGDKSAPTGLNCKSVASSFSTFSVKLQKIPQTNLLLAVCTILVFFLLLSAMGLTYKILLLQSKLEIRNVWSPQASLSFRERAMSNLYWLQTESHASVVRQLHTVLEANIHLLEEVHSLLQSLYRGPDSSASAKESK</sequence>
<dbReference type="OrthoDB" id="74360at2759"/>
<dbReference type="CDD" id="cd13220">
    <property type="entry name" value="PH-GRAM_GRAMDC"/>
    <property type="match status" value="1"/>
</dbReference>
<evidence type="ECO:0000313" key="4">
    <source>
        <dbReference type="EMBL" id="RUS72565.1"/>
    </source>
</evidence>
<evidence type="ECO:0000256" key="1">
    <source>
        <dbReference type="SAM" id="MobiDB-lite"/>
    </source>
</evidence>
<feature type="compositionally biased region" description="Polar residues" evidence="1">
    <location>
        <begin position="13"/>
        <end position="28"/>
    </location>
</feature>
<dbReference type="GO" id="GO:0120015">
    <property type="term" value="F:sterol transfer activity"/>
    <property type="evidence" value="ECO:0007669"/>
    <property type="project" value="TreeGrafter"/>
</dbReference>
<comment type="caution">
    <text evidence="4">The sequence shown here is derived from an EMBL/GenBank/DDBJ whole genome shotgun (WGS) entry which is preliminary data.</text>
</comment>
<dbReference type="PANTHER" id="PTHR23319">
    <property type="entry name" value="GRAM DOMAIN CONTAINING 1B, ISOFORM E"/>
    <property type="match status" value="1"/>
</dbReference>
<dbReference type="STRING" id="188477.A0A433STF3"/>
<keyword evidence="2" id="KW-1133">Transmembrane helix</keyword>
<keyword evidence="2" id="KW-0472">Membrane</keyword>
<dbReference type="GO" id="GO:0140268">
    <property type="term" value="C:endoplasmic reticulum-plasma membrane contact site"/>
    <property type="evidence" value="ECO:0007669"/>
    <property type="project" value="TreeGrafter"/>
</dbReference>
<accession>A0A433STF3</accession>
<feature type="region of interest" description="Disordered" evidence="1">
    <location>
        <begin position="198"/>
        <end position="230"/>
    </location>
</feature>
<name>A0A433STF3_ELYCH</name>
<dbReference type="EMBL" id="RQTK01001052">
    <property type="protein sequence ID" value="RUS72565.1"/>
    <property type="molecule type" value="Genomic_DNA"/>
</dbReference>
<protein>
    <recommendedName>
        <fullName evidence="3">GRAM domain-containing protein</fullName>
    </recommendedName>
</protein>
<dbReference type="AlphaFoldDB" id="A0A433STF3"/>
<dbReference type="Gene3D" id="2.30.29.30">
    <property type="entry name" value="Pleckstrin-homology domain (PH domain)/Phosphotyrosine-binding domain (PTB)"/>
    <property type="match status" value="1"/>
</dbReference>
<dbReference type="InterPro" id="IPR011993">
    <property type="entry name" value="PH-like_dom_sf"/>
</dbReference>
<feature type="domain" description="GRAM" evidence="3">
    <location>
        <begin position="83"/>
        <end position="150"/>
    </location>
</feature>
<dbReference type="SMART" id="SM00568">
    <property type="entry name" value="GRAM"/>
    <property type="match status" value="1"/>
</dbReference>
<keyword evidence="5" id="KW-1185">Reference proteome</keyword>
<feature type="region of interest" description="Disordered" evidence="1">
    <location>
        <begin position="1"/>
        <end position="68"/>
    </location>
</feature>
<dbReference type="GO" id="GO:0005886">
    <property type="term" value="C:plasma membrane"/>
    <property type="evidence" value="ECO:0007669"/>
    <property type="project" value="TreeGrafter"/>
</dbReference>
<dbReference type="GO" id="GO:0032934">
    <property type="term" value="F:sterol binding"/>
    <property type="evidence" value="ECO:0007669"/>
    <property type="project" value="TreeGrafter"/>
</dbReference>
<evidence type="ECO:0000256" key="2">
    <source>
        <dbReference type="SAM" id="Phobius"/>
    </source>
</evidence>
<gene>
    <name evidence="4" type="ORF">EGW08_019670</name>
</gene>
<dbReference type="Pfam" id="PF02893">
    <property type="entry name" value="GRAM"/>
    <property type="match status" value="1"/>
</dbReference>
<dbReference type="GO" id="GO:0032366">
    <property type="term" value="P:intracellular sterol transport"/>
    <property type="evidence" value="ECO:0007669"/>
    <property type="project" value="TreeGrafter"/>
</dbReference>
<keyword evidence="2" id="KW-0812">Transmembrane</keyword>
<evidence type="ECO:0000313" key="5">
    <source>
        <dbReference type="Proteomes" id="UP000271974"/>
    </source>
</evidence>
<dbReference type="InterPro" id="IPR004182">
    <property type="entry name" value="GRAM"/>
</dbReference>
<dbReference type="GO" id="GO:0005789">
    <property type="term" value="C:endoplasmic reticulum membrane"/>
    <property type="evidence" value="ECO:0007669"/>
    <property type="project" value="TreeGrafter"/>
</dbReference>
<feature type="compositionally biased region" description="Polar residues" evidence="1">
    <location>
        <begin position="45"/>
        <end position="56"/>
    </location>
</feature>
<proteinExistence type="predicted"/>
<dbReference type="InterPro" id="IPR051482">
    <property type="entry name" value="Cholesterol_transport"/>
</dbReference>
<organism evidence="4 5">
    <name type="scientific">Elysia chlorotica</name>
    <name type="common">Eastern emerald elysia</name>
    <name type="synonym">Sea slug</name>
    <dbReference type="NCBI Taxonomy" id="188477"/>
    <lineage>
        <taxon>Eukaryota</taxon>
        <taxon>Metazoa</taxon>
        <taxon>Spiralia</taxon>
        <taxon>Lophotrochozoa</taxon>
        <taxon>Mollusca</taxon>
        <taxon>Gastropoda</taxon>
        <taxon>Heterobranchia</taxon>
        <taxon>Euthyneura</taxon>
        <taxon>Panpulmonata</taxon>
        <taxon>Sacoglossa</taxon>
        <taxon>Placobranchoidea</taxon>
        <taxon>Plakobranchidae</taxon>
        <taxon>Elysia</taxon>
    </lineage>
</organism>
<feature type="transmembrane region" description="Helical" evidence="2">
    <location>
        <begin position="298"/>
        <end position="322"/>
    </location>
</feature>
<dbReference type="PANTHER" id="PTHR23319:SF4">
    <property type="entry name" value="GRAM DOMAIN CONTAINING 1B, ISOFORM E"/>
    <property type="match status" value="1"/>
</dbReference>
<feature type="compositionally biased region" description="Low complexity" evidence="1">
    <location>
        <begin position="29"/>
        <end position="44"/>
    </location>
</feature>
<evidence type="ECO:0000259" key="3">
    <source>
        <dbReference type="SMART" id="SM00568"/>
    </source>
</evidence>
<reference evidence="4 5" key="1">
    <citation type="submission" date="2019-01" db="EMBL/GenBank/DDBJ databases">
        <title>A draft genome assembly of the solar-powered sea slug Elysia chlorotica.</title>
        <authorList>
            <person name="Cai H."/>
            <person name="Li Q."/>
            <person name="Fang X."/>
            <person name="Li J."/>
            <person name="Curtis N.E."/>
            <person name="Altenburger A."/>
            <person name="Shibata T."/>
            <person name="Feng M."/>
            <person name="Maeda T."/>
            <person name="Schwartz J.A."/>
            <person name="Shigenobu S."/>
            <person name="Lundholm N."/>
            <person name="Nishiyama T."/>
            <person name="Yang H."/>
            <person name="Hasebe M."/>
            <person name="Li S."/>
            <person name="Pierce S.K."/>
            <person name="Wang J."/>
        </authorList>
    </citation>
    <scope>NUCLEOTIDE SEQUENCE [LARGE SCALE GENOMIC DNA]</scope>
    <source>
        <strain evidence="4">EC2010</strain>
        <tissue evidence="4">Whole organism of an adult</tissue>
    </source>
</reference>
<dbReference type="Proteomes" id="UP000271974">
    <property type="component" value="Unassembled WGS sequence"/>
</dbReference>